<reference evidence="11" key="2">
    <citation type="submission" date="2010-07" db="EMBL/GenBank/DDBJ databases">
        <authorList>
            <consortium name="The Broad Institute Genome Sequencing Platform"/>
            <consortium name="Broad Institute Genome Sequencing Center for Infectious Disease"/>
            <person name="Ma L.-J."/>
            <person name="Dead R."/>
            <person name="Young S."/>
            <person name="Zeng Q."/>
            <person name="Koehrsen M."/>
            <person name="Alvarado L."/>
            <person name="Berlin A."/>
            <person name="Chapman S.B."/>
            <person name="Chen Z."/>
            <person name="Freedman E."/>
            <person name="Gellesch M."/>
            <person name="Goldberg J."/>
            <person name="Griggs A."/>
            <person name="Gujja S."/>
            <person name="Heilman E.R."/>
            <person name="Heiman D."/>
            <person name="Hepburn T."/>
            <person name="Howarth C."/>
            <person name="Jen D."/>
            <person name="Larson L."/>
            <person name="Mehta T."/>
            <person name="Neiman D."/>
            <person name="Pearson M."/>
            <person name="Roberts A."/>
            <person name="Saif S."/>
            <person name="Shea T."/>
            <person name="Shenoy N."/>
            <person name="Sisk P."/>
            <person name="Stolte C."/>
            <person name="Sykes S."/>
            <person name="Walk T."/>
            <person name="White J."/>
            <person name="Yandava C."/>
            <person name="Haas B."/>
            <person name="Nusbaum C."/>
            <person name="Birren B."/>
        </authorList>
    </citation>
    <scope>NUCLEOTIDE SEQUENCE</scope>
    <source>
        <strain evidence="11">R3-111a-1</strain>
    </source>
</reference>
<evidence type="ECO:0000256" key="2">
    <source>
        <dbReference type="ARBA" id="ARBA00007685"/>
    </source>
</evidence>
<name>J3PBG6_GAET3</name>
<dbReference type="GO" id="GO:0018279">
    <property type="term" value="P:protein N-linked glycosylation via asparagine"/>
    <property type="evidence" value="ECO:0007669"/>
    <property type="project" value="TreeGrafter"/>
</dbReference>
<feature type="compositionally biased region" description="Basic residues" evidence="9">
    <location>
        <begin position="1"/>
        <end position="12"/>
    </location>
</feature>
<protein>
    <recommendedName>
        <fullName evidence="3">Dolichyl-diphosphooligosaccharide--protein glycosyltransferase subunit 4</fullName>
    </recommendedName>
</protein>
<keyword evidence="6" id="KW-0735">Signal-anchor</keyword>
<gene>
    <name evidence="12" type="primary">20351297</name>
    <name evidence="11" type="ORF">GGTG_10839</name>
</gene>
<organism evidence="11">
    <name type="scientific">Gaeumannomyces tritici (strain R3-111a-1)</name>
    <name type="common">Wheat and barley take-all root rot fungus</name>
    <name type="synonym">Gaeumannomyces graminis var. tritici</name>
    <dbReference type="NCBI Taxonomy" id="644352"/>
    <lineage>
        <taxon>Eukaryota</taxon>
        <taxon>Fungi</taxon>
        <taxon>Dikarya</taxon>
        <taxon>Ascomycota</taxon>
        <taxon>Pezizomycotina</taxon>
        <taxon>Sordariomycetes</taxon>
        <taxon>Sordariomycetidae</taxon>
        <taxon>Magnaporthales</taxon>
        <taxon>Magnaporthaceae</taxon>
        <taxon>Gaeumannomyces</taxon>
    </lineage>
</organism>
<reference evidence="11" key="3">
    <citation type="submission" date="2010-09" db="EMBL/GenBank/DDBJ databases">
        <title>Annotation of Gaeumannomyces graminis var. tritici R3-111a-1.</title>
        <authorList>
            <consortium name="The Broad Institute Genome Sequencing Platform"/>
            <person name="Ma L.-J."/>
            <person name="Dead R."/>
            <person name="Young S.K."/>
            <person name="Zeng Q."/>
            <person name="Gargeya S."/>
            <person name="Fitzgerald M."/>
            <person name="Haas B."/>
            <person name="Abouelleil A."/>
            <person name="Alvarado L."/>
            <person name="Arachchi H.M."/>
            <person name="Berlin A."/>
            <person name="Brown A."/>
            <person name="Chapman S.B."/>
            <person name="Chen Z."/>
            <person name="Dunbar C."/>
            <person name="Freedman E."/>
            <person name="Gearin G."/>
            <person name="Gellesch M."/>
            <person name="Goldberg J."/>
            <person name="Griggs A."/>
            <person name="Gujja S."/>
            <person name="Heiman D."/>
            <person name="Howarth C."/>
            <person name="Larson L."/>
            <person name="Lui A."/>
            <person name="MacDonald P.J.P."/>
            <person name="Mehta T."/>
            <person name="Montmayeur A."/>
            <person name="Murphy C."/>
            <person name="Neiman D."/>
            <person name="Pearson M."/>
            <person name="Priest M."/>
            <person name="Roberts A."/>
            <person name="Saif S."/>
            <person name="Shea T."/>
            <person name="Shenoy N."/>
            <person name="Sisk P."/>
            <person name="Stolte C."/>
            <person name="Sykes S."/>
            <person name="Yandava C."/>
            <person name="Wortman J."/>
            <person name="Nusbaum C."/>
            <person name="Birren B."/>
        </authorList>
    </citation>
    <scope>NUCLEOTIDE SEQUENCE</scope>
    <source>
        <strain evidence="11">R3-111a-1</strain>
    </source>
</reference>
<evidence type="ECO:0000256" key="10">
    <source>
        <dbReference type="SAM" id="Phobius"/>
    </source>
</evidence>
<keyword evidence="5" id="KW-0256">Endoplasmic reticulum</keyword>
<dbReference type="InterPro" id="IPR036330">
    <property type="entry name" value="Ost4p_sf"/>
</dbReference>
<dbReference type="GO" id="GO:0008250">
    <property type="term" value="C:oligosaccharyltransferase complex"/>
    <property type="evidence" value="ECO:0007669"/>
    <property type="project" value="TreeGrafter"/>
</dbReference>
<reference evidence="12" key="4">
    <citation type="journal article" date="2015" name="G3 (Bethesda)">
        <title>Genome sequences of three phytopathogenic species of the Magnaporthaceae family of fungi.</title>
        <authorList>
            <person name="Okagaki L.H."/>
            <person name="Nunes C.C."/>
            <person name="Sailsbery J."/>
            <person name="Clay B."/>
            <person name="Brown D."/>
            <person name="John T."/>
            <person name="Oh Y."/>
            <person name="Young N."/>
            <person name="Fitzgerald M."/>
            <person name="Haas B.J."/>
            <person name="Zeng Q."/>
            <person name="Young S."/>
            <person name="Adiconis X."/>
            <person name="Fan L."/>
            <person name="Levin J.Z."/>
            <person name="Mitchell T.K."/>
            <person name="Okubara P.A."/>
            <person name="Farman M.L."/>
            <person name="Kohn L.M."/>
            <person name="Birren B."/>
            <person name="Ma L.-J."/>
            <person name="Dean R.A."/>
        </authorList>
    </citation>
    <scope>NUCLEOTIDE SEQUENCE</scope>
    <source>
        <strain evidence="12">R3-111a-1</strain>
    </source>
</reference>
<dbReference type="VEuPathDB" id="FungiDB:GGTG_10839"/>
<evidence type="ECO:0000256" key="1">
    <source>
        <dbReference type="ARBA" id="ARBA00004643"/>
    </source>
</evidence>
<evidence type="ECO:0000313" key="13">
    <source>
        <dbReference type="Proteomes" id="UP000006039"/>
    </source>
</evidence>
<dbReference type="RefSeq" id="XP_009226980.1">
    <property type="nucleotide sequence ID" value="XM_009228716.1"/>
</dbReference>
<evidence type="ECO:0000256" key="3">
    <source>
        <dbReference type="ARBA" id="ARBA00017662"/>
    </source>
</evidence>
<dbReference type="eggNOG" id="ENOG502SZVF">
    <property type="taxonomic scope" value="Eukaryota"/>
</dbReference>
<dbReference type="SUPFAM" id="SSF103464">
    <property type="entry name" value="Oligosaccharyltransferase subunit ost4p"/>
    <property type="match status" value="1"/>
</dbReference>
<comment type="similarity">
    <text evidence="2">Belongs to the OST4 family.</text>
</comment>
<feature type="compositionally biased region" description="Polar residues" evidence="9">
    <location>
        <begin position="14"/>
        <end position="26"/>
    </location>
</feature>
<dbReference type="EnsemblFungi" id="EJT71583">
    <property type="protein sequence ID" value="EJT71583"/>
    <property type="gene ID" value="GGTG_10839"/>
</dbReference>
<dbReference type="GeneID" id="20351297"/>
<evidence type="ECO:0000256" key="6">
    <source>
        <dbReference type="ARBA" id="ARBA00022968"/>
    </source>
</evidence>
<dbReference type="InterPro" id="IPR018943">
    <property type="entry name" value="Oligosaccaryltransferase"/>
</dbReference>
<dbReference type="OrthoDB" id="2124077at2759"/>
<dbReference type="EMBL" id="GL385400">
    <property type="protein sequence ID" value="EJT71583.1"/>
    <property type="molecule type" value="Genomic_DNA"/>
</dbReference>
<accession>J3PBG6</accession>
<proteinExistence type="inferred from homology"/>
<dbReference type="HOGENOM" id="CLU_164194_0_0_1"/>
<keyword evidence="7 10" id="KW-1133">Transmembrane helix</keyword>
<dbReference type="Pfam" id="PF10215">
    <property type="entry name" value="Ost4"/>
    <property type="match status" value="1"/>
</dbReference>
<reference evidence="13" key="1">
    <citation type="submission" date="2010-07" db="EMBL/GenBank/DDBJ databases">
        <title>The genome sequence of Gaeumannomyces graminis var. tritici strain R3-111a-1.</title>
        <authorList>
            <consortium name="The Broad Institute Genome Sequencing Platform"/>
            <person name="Ma L.-J."/>
            <person name="Dead R."/>
            <person name="Young S."/>
            <person name="Zeng Q."/>
            <person name="Koehrsen M."/>
            <person name="Alvarado L."/>
            <person name="Berlin A."/>
            <person name="Chapman S.B."/>
            <person name="Chen Z."/>
            <person name="Freedman E."/>
            <person name="Gellesch M."/>
            <person name="Goldberg J."/>
            <person name="Griggs A."/>
            <person name="Gujja S."/>
            <person name="Heilman E.R."/>
            <person name="Heiman D."/>
            <person name="Hepburn T."/>
            <person name="Howarth C."/>
            <person name="Jen D."/>
            <person name="Larson L."/>
            <person name="Mehta T."/>
            <person name="Neiman D."/>
            <person name="Pearson M."/>
            <person name="Roberts A."/>
            <person name="Saif S."/>
            <person name="Shea T."/>
            <person name="Shenoy N."/>
            <person name="Sisk P."/>
            <person name="Stolte C."/>
            <person name="Sykes S."/>
            <person name="Walk T."/>
            <person name="White J."/>
            <person name="Yandava C."/>
            <person name="Haas B."/>
            <person name="Nusbaum C."/>
            <person name="Birren B."/>
        </authorList>
    </citation>
    <scope>NUCLEOTIDE SEQUENCE [LARGE SCALE GENOMIC DNA]</scope>
    <source>
        <strain evidence="13">R3-111a-1</strain>
    </source>
</reference>
<keyword evidence="4 10" id="KW-0812">Transmembrane</keyword>
<dbReference type="InterPro" id="IPR051307">
    <property type="entry name" value="OST4"/>
</dbReference>
<feature type="region of interest" description="Disordered" evidence="9">
    <location>
        <begin position="1"/>
        <end position="54"/>
    </location>
</feature>
<feature type="region of interest" description="Disordered" evidence="9">
    <location>
        <begin position="97"/>
        <end position="119"/>
    </location>
</feature>
<keyword evidence="8 10" id="KW-0472">Membrane</keyword>
<evidence type="ECO:0000256" key="8">
    <source>
        <dbReference type="ARBA" id="ARBA00023136"/>
    </source>
</evidence>
<evidence type="ECO:0000313" key="12">
    <source>
        <dbReference type="EnsemblFungi" id="EJT71583"/>
    </source>
</evidence>
<dbReference type="PANTHER" id="PTHR48164:SF1">
    <property type="entry name" value="DOLICHYL-DIPHOSPHOOLIGOSACCHARIDE--PROTEIN GLYCOSYLTRANSFERASE SUBUNIT 4"/>
    <property type="match status" value="1"/>
</dbReference>
<evidence type="ECO:0000256" key="7">
    <source>
        <dbReference type="ARBA" id="ARBA00022989"/>
    </source>
</evidence>
<sequence length="119" mass="12670">MPTRHAPAHAHHPSVTQDGQLNTSSRDTPHCKSVRTDITPSAAQRPSAKPASYPPGHIAATMITDNELYQIAIILGSAAMVLIVVYHFLEVNTLESEPADAKKASVSRTGAQPAKVAPR</sequence>
<keyword evidence="13" id="KW-1185">Reference proteome</keyword>
<evidence type="ECO:0000256" key="9">
    <source>
        <dbReference type="SAM" id="MobiDB-lite"/>
    </source>
</evidence>
<dbReference type="Proteomes" id="UP000006039">
    <property type="component" value="Unassembled WGS sequence"/>
</dbReference>
<evidence type="ECO:0000256" key="4">
    <source>
        <dbReference type="ARBA" id="ARBA00022692"/>
    </source>
</evidence>
<dbReference type="AlphaFoldDB" id="J3PBG6"/>
<evidence type="ECO:0000256" key="5">
    <source>
        <dbReference type="ARBA" id="ARBA00022824"/>
    </source>
</evidence>
<evidence type="ECO:0000313" key="11">
    <source>
        <dbReference type="EMBL" id="EJT71583.1"/>
    </source>
</evidence>
<reference evidence="12" key="5">
    <citation type="submission" date="2018-04" db="UniProtKB">
        <authorList>
            <consortium name="EnsemblFungi"/>
        </authorList>
    </citation>
    <scope>IDENTIFICATION</scope>
    <source>
        <strain evidence="12">R3-111a-1</strain>
    </source>
</reference>
<dbReference type="PANTHER" id="PTHR48164">
    <property type="entry name" value="DOLICHYL-DIPHOSPHOOLIGOSACCHARIDE--PROTEIN GLYCOSYLTRANSFERASE SUBUNIT 4"/>
    <property type="match status" value="1"/>
</dbReference>
<feature type="transmembrane region" description="Helical" evidence="10">
    <location>
        <begin position="68"/>
        <end position="89"/>
    </location>
</feature>
<comment type="subcellular location">
    <subcellularLocation>
        <location evidence="1">Endoplasmic reticulum membrane</location>
        <topology evidence="1">Single-pass type III membrane protein</topology>
    </subcellularLocation>
</comment>